<accession>A0A934J774</accession>
<name>A0A934J774_9BACL</name>
<evidence type="ECO:0000313" key="2">
    <source>
        <dbReference type="EMBL" id="MBJ6364185.1"/>
    </source>
</evidence>
<dbReference type="EMBL" id="JAELUP010000117">
    <property type="protein sequence ID" value="MBJ6364185.1"/>
    <property type="molecule type" value="Genomic_DNA"/>
</dbReference>
<sequence>MNGVTVLNTMGGGVSPVLVFLMVMWFLALCFFFGCGISALKDEEIFLAIISGLICVTLIVGLLVVWTDRFEPIRYEVTVNPGHVIDAVRWEIVEQRGEIYVIQAREESK</sequence>
<protein>
    <submittedName>
        <fullName evidence="2">Uncharacterized protein</fullName>
    </submittedName>
</protein>
<dbReference type="RefSeq" id="WP_199021785.1">
    <property type="nucleotide sequence ID" value="NZ_JAELUP010000117.1"/>
</dbReference>
<feature type="transmembrane region" description="Helical" evidence="1">
    <location>
        <begin position="45"/>
        <end position="66"/>
    </location>
</feature>
<dbReference type="Proteomes" id="UP000640274">
    <property type="component" value="Unassembled WGS sequence"/>
</dbReference>
<keyword evidence="1" id="KW-1133">Transmembrane helix</keyword>
<gene>
    <name evidence="2" type="ORF">JFN88_23495</name>
</gene>
<organism evidence="2 3">
    <name type="scientific">Paenibacillus roseus</name>
    <dbReference type="NCBI Taxonomy" id="2798579"/>
    <lineage>
        <taxon>Bacteria</taxon>
        <taxon>Bacillati</taxon>
        <taxon>Bacillota</taxon>
        <taxon>Bacilli</taxon>
        <taxon>Bacillales</taxon>
        <taxon>Paenibacillaceae</taxon>
        <taxon>Paenibacillus</taxon>
    </lineage>
</organism>
<keyword evidence="3" id="KW-1185">Reference proteome</keyword>
<keyword evidence="1" id="KW-0472">Membrane</keyword>
<comment type="caution">
    <text evidence="2">The sequence shown here is derived from an EMBL/GenBank/DDBJ whole genome shotgun (WGS) entry which is preliminary data.</text>
</comment>
<evidence type="ECO:0000313" key="3">
    <source>
        <dbReference type="Proteomes" id="UP000640274"/>
    </source>
</evidence>
<dbReference type="AlphaFoldDB" id="A0A934J774"/>
<feature type="transmembrane region" description="Helical" evidence="1">
    <location>
        <begin position="17"/>
        <end position="39"/>
    </location>
</feature>
<keyword evidence="1" id="KW-0812">Transmembrane</keyword>
<evidence type="ECO:0000256" key="1">
    <source>
        <dbReference type="SAM" id="Phobius"/>
    </source>
</evidence>
<reference evidence="2" key="1">
    <citation type="submission" date="2020-12" db="EMBL/GenBank/DDBJ databases">
        <authorList>
            <person name="Huq M.A."/>
        </authorList>
    </citation>
    <scope>NUCLEOTIDE SEQUENCE</scope>
    <source>
        <strain evidence="2">MAHUQ-46</strain>
    </source>
</reference>
<proteinExistence type="predicted"/>